<name>A0ABX1AR29_9ACTN</name>
<feature type="region of interest" description="Disordered" evidence="1">
    <location>
        <begin position="1"/>
        <end position="134"/>
    </location>
</feature>
<dbReference type="EMBL" id="JAAVJB010000065">
    <property type="protein sequence ID" value="NJP66725.1"/>
    <property type="molecule type" value="Genomic_DNA"/>
</dbReference>
<feature type="compositionally biased region" description="Low complexity" evidence="1">
    <location>
        <begin position="20"/>
        <end position="50"/>
    </location>
</feature>
<dbReference type="RefSeq" id="WP_167933244.1">
    <property type="nucleotide sequence ID" value="NZ_JAAVJB010000065.1"/>
</dbReference>
<evidence type="ECO:0000313" key="2">
    <source>
        <dbReference type="EMBL" id="NJP66725.1"/>
    </source>
</evidence>
<feature type="compositionally biased region" description="Basic and acidic residues" evidence="1">
    <location>
        <begin position="57"/>
        <end position="70"/>
    </location>
</feature>
<feature type="compositionally biased region" description="Gly residues" evidence="1">
    <location>
        <begin position="86"/>
        <end position="128"/>
    </location>
</feature>
<comment type="caution">
    <text evidence="2">The sequence shown here is derived from an EMBL/GenBank/DDBJ whole genome shotgun (WGS) entry which is preliminary data.</text>
</comment>
<sequence length="134" mass="12610">MDDRPAADRDDRDARDAAAGRDAGGAQPRTGPVRLFLTVLLRLLPGRRTPPSAPAGGEERTRPGSRRADAVGDTLNAAGHLSTAAGPGGGGGTTGGGSGGGAAGGPSPSGGGSGGALPQGGGGGGGSWLDGFSL</sequence>
<proteinExistence type="predicted"/>
<protein>
    <submittedName>
        <fullName evidence="2">Uncharacterized protein</fullName>
    </submittedName>
</protein>
<organism evidence="2 3">
    <name type="scientific">Streptomyces spiramenti</name>
    <dbReference type="NCBI Taxonomy" id="2720606"/>
    <lineage>
        <taxon>Bacteria</taxon>
        <taxon>Bacillati</taxon>
        <taxon>Actinomycetota</taxon>
        <taxon>Actinomycetes</taxon>
        <taxon>Kitasatosporales</taxon>
        <taxon>Streptomycetaceae</taxon>
        <taxon>Streptomyces</taxon>
    </lineage>
</organism>
<feature type="compositionally biased region" description="Basic and acidic residues" evidence="1">
    <location>
        <begin position="1"/>
        <end position="19"/>
    </location>
</feature>
<evidence type="ECO:0000313" key="3">
    <source>
        <dbReference type="Proteomes" id="UP000746503"/>
    </source>
</evidence>
<accession>A0ABX1AR29</accession>
<reference evidence="2 3" key="1">
    <citation type="submission" date="2020-03" db="EMBL/GenBank/DDBJ databases">
        <title>Draft genome of Streptomyces sp. ventii, isolated from the Axial Seamount in the Pacific Ocean, and resequencing of the two type strains Streptomyces lonarensis strain NCL 716 and Streptomyces bohaiensis strain 11A07.</title>
        <authorList>
            <person name="Loughran R.M."/>
            <person name="Pfannmuller K.M."/>
            <person name="Wasson B.J."/>
            <person name="Deadmond M.C."/>
            <person name="Paddock B.E."/>
            <person name="Koyack M.J."/>
            <person name="Gallegos D.A."/>
            <person name="Mitchell E.A."/>
            <person name="Ushijima B."/>
            <person name="Saw J.H."/>
            <person name="Mcphail K.L."/>
            <person name="Videau P."/>
        </authorList>
    </citation>
    <scope>NUCLEOTIDE SEQUENCE [LARGE SCALE GENOMIC DNA]</scope>
    <source>
        <strain evidence="3">5675061</strain>
    </source>
</reference>
<keyword evidence="3" id="KW-1185">Reference proteome</keyword>
<dbReference type="Proteomes" id="UP000746503">
    <property type="component" value="Unassembled WGS sequence"/>
</dbReference>
<evidence type="ECO:0000256" key="1">
    <source>
        <dbReference type="SAM" id="MobiDB-lite"/>
    </source>
</evidence>
<gene>
    <name evidence="2" type="ORF">HCJ92_10605</name>
</gene>